<dbReference type="InterPro" id="IPR000701">
    <property type="entry name" value="SuccDH_FuR_B_TM-su"/>
</dbReference>
<evidence type="ECO:0000256" key="6">
    <source>
        <dbReference type="ARBA" id="ARBA00023004"/>
    </source>
</evidence>
<dbReference type="InterPro" id="IPR034804">
    <property type="entry name" value="SQR/QFR_C/D"/>
</dbReference>
<evidence type="ECO:0000256" key="1">
    <source>
        <dbReference type="ARBA" id="ARBA00004141"/>
    </source>
</evidence>
<evidence type="ECO:0000313" key="9">
    <source>
        <dbReference type="EMBL" id="KAL0879968.1"/>
    </source>
</evidence>
<keyword evidence="4" id="KW-0479">Metal-binding</keyword>
<organism evidence="9 10">
    <name type="scientific">Loxostege sticticalis</name>
    <name type="common">Beet webworm moth</name>
    <dbReference type="NCBI Taxonomy" id="481309"/>
    <lineage>
        <taxon>Eukaryota</taxon>
        <taxon>Metazoa</taxon>
        <taxon>Ecdysozoa</taxon>
        <taxon>Arthropoda</taxon>
        <taxon>Hexapoda</taxon>
        <taxon>Insecta</taxon>
        <taxon>Pterygota</taxon>
        <taxon>Neoptera</taxon>
        <taxon>Endopterygota</taxon>
        <taxon>Lepidoptera</taxon>
        <taxon>Glossata</taxon>
        <taxon>Ditrysia</taxon>
        <taxon>Pyraloidea</taxon>
        <taxon>Crambidae</taxon>
        <taxon>Pyraustinae</taxon>
        <taxon>Loxostege</taxon>
    </lineage>
</organism>
<sequence>MKRNMRTSCHARHLSVIITKTVKLYFVRLSEGYDALNSKIKQTMAFYSCSRFGTKSLLSTLGRFPATLSTVNFAQAAAGVPKVTYKKFEPPQNEHHDIRNARLKRPMSPHLTIYSPQLTSLLSITHRAAGMMLSGYASALGIGVLVLPNDISHYITMIEGLNLSPATLFLAKAIIAAPLGYHFANGIRHLYWDTAKGLTIKEVYATGYAILAASAVITLILAAL</sequence>
<name>A0ABR3HTT1_LOXSC</name>
<dbReference type="EMBL" id="JBEUOH010000013">
    <property type="protein sequence ID" value="KAL0879968.1"/>
    <property type="molecule type" value="Genomic_DNA"/>
</dbReference>
<evidence type="ECO:0000256" key="2">
    <source>
        <dbReference type="ARBA" id="ARBA00022617"/>
    </source>
</evidence>
<dbReference type="NCBIfam" id="TIGR02970">
    <property type="entry name" value="succ_dehyd_cytB"/>
    <property type="match status" value="1"/>
</dbReference>
<dbReference type="SUPFAM" id="SSF81343">
    <property type="entry name" value="Fumarate reductase respiratory complex transmembrane subunits"/>
    <property type="match status" value="1"/>
</dbReference>
<feature type="transmembrane region" description="Helical" evidence="8">
    <location>
        <begin position="166"/>
        <end position="184"/>
    </location>
</feature>
<dbReference type="Pfam" id="PF01127">
    <property type="entry name" value="Sdh_cyt"/>
    <property type="match status" value="1"/>
</dbReference>
<comment type="subcellular location">
    <subcellularLocation>
        <location evidence="1">Membrane</location>
        <topology evidence="1">Multi-pass membrane protein</topology>
    </subcellularLocation>
</comment>
<keyword evidence="5 8" id="KW-1133">Transmembrane helix</keyword>
<dbReference type="PANTHER" id="PTHR10978:SF5">
    <property type="entry name" value="SUCCINATE DEHYDROGENASE CYTOCHROME B560 SUBUNIT, MITOCHONDRIAL"/>
    <property type="match status" value="1"/>
</dbReference>
<reference evidence="9 10" key="1">
    <citation type="submission" date="2024-06" db="EMBL/GenBank/DDBJ databases">
        <title>A chromosome-level genome assembly of beet webworm, Loxostege sticticalis.</title>
        <authorList>
            <person name="Zhang Y."/>
        </authorList>
    </citation>
    <scope>NUCLEOTIDE SEQUENCE [LARGE SCALE GENOMIC DNA]</scope>
    <source>
        <strain evidence="9">AQ026</strain>
        <tissue evidence="9">Whole body</tissue>
    </source>
</reference>
<evidence type="ECO:0000256" key="7">
    <source>
        <dbReference type="ARBA" id="ARBA00023136"/>
    </source>
</evidence>
<feature type="transmembrane region" description="Helical" evidence="8">
    <location>
        <begin position="128"/>
        <end position="146"/>
    </location>
</feature>
<accession>A0ABR3HTT1</accession>
<feature type="transmembrane region" description="Helical" evidence="8">
    <location>
        <begin position="205"/>
        <end position="223"/>
    </location>
</feature>
<keyword evidence="3 8" id="KW-0812">Transmembrane</keyword>
<dbReference type="PANTHER" id="PTHR10978">
    <property type="entry name" value="SUCCINATE DEHYDROGENASE CYTOCHROME B560 SUBUNIT"/>
    <property type="match status" value="1"/>
</dbReference>
<dbReference type="Gene3D" id="1.20.1300.10">
    <property type="entry name" value="Fumarate reductase/succinate dehydrogenase, transmembrane subunit"/>
    <property type="match status" value="1"/>
</dbReference>
<keyword evidence="6" id="KW-0408">Iron</keyword>
<evidence type="ECO:0000256" key="3">
    <source>
        <dbReference type="ARBA" id="ARBA00022692"/>
    </source>
</evidence>
<evidence type="ECO:0000313" key="10">
    <source>
        <dbReference type="Proteomes" id="UP001549920"/>
    </source>
</evidence>
<keyword evidence="10" id="KW-1185">Reference proteome</keyword>
<evidence type="ECO:0008006" key="11">
    <source>
        <dbReference type="Google" id="ProtNLM"/>
    </source>
</evidence>
<dbReference type="Proteomes" id="UP001549920">
    <property type="component" value="Unassembled WGS sequence"/>
</dbReference>
<dbReference type="CDD" id="cd03499">
    <property type="entry name" value="SQR_TypeC_SdhC"/>
    <property type="match status" value="1"/>
</dbReference>
<keyword evidence="7 8" id="KW-0472">Membrane</keyword>
<keyword evidence="2" id="KW-0349">Heme</keyword>
<proteinExistence type="predicted"/>
<dbReference type="InterPro" id="IPR014314">
    <property type="entry name" value="Succ_DH_cytb556"/>
</dbReference>
<dbReference type="InterPro" id="IPR018495">
    <property type="entry name" value="Succ_DH_cyt_bsu_CS"/>
</dbReference>
<evidence type="ECO:0000256" key="4">
    <source>
        <dbReference type="ARBA" id="ARBA00022723"/>
    </source>
</evidence>
<gene>
    <name evidence="9" type="ORF">ABMA27_002481</name>
</gene>
<dbReference type="PROSITE" id="PS01001">
    <property type="entry name" value="SDH_CYT_2"/>
    <property type="match status" value="1"/>
</dbReference>
<protein>
    <recommendedName>
        <fullName evidence="11">Succinate dehydrogenase cytochrome b560 subunit, mitochondrial</fullName>
    </recommendedName>
</protein>
<comment type="caution">
    <text evidence="9">The sequence shown here is derived from an EMBL/GenBank/DDBJ whole genome shotgun (WGS) entry which is preliminary data.</text>
</comment>
<evidence type="ECO:0000256" key="8">
    <source>
        <dbReference type="SAM" id="Phobius"/>
    </source>
</evidence>
<evidence type="ECO:0000256" key="5">
    <source>
        <dbReference type="ARBA" id="ARBA00022989"/>
    </source>
</evidence>